<accession>A0AAD4PWV7</accession>
<protein>
    <recommendedName>
        <fullName evidence="4">PXA domain-containing protein</fullName>
    </recommendedName>
</protein>
<organism evidence="2 3">
    <name type="scientific">Talaromyces proteolyticus</name>
    <dbReference type="NCBI Taxonomy" id="1131652"/>
    <lineage>
        <taxon>Eukaryota</taxon>
        <taxon>Fungi</taxon>
        <taxon>Dikarya</taxon>
        <taxon>Ascomycota</taxon>
        <taxon>Pezizomycotina</taxon>
        <taxon>Eurotiomycetes</taxon>
        <taxon>Eurotiomycetidae</taxon>
        <taxon>Eurotiales</taxon>
        <taxon>Trichocomaceae</taxon>
        <taxon>Talaromyces</taxon>
        <taxon>Talaromyces sect. Bacilispori</taxon>
    </lineage>
</organism>
<evidence type="ECO:0000313" key="3">
    <source>
        <dbReference type="Proteomes" id="UP001201262"/>
    </source>
</evidence>
<dbReference type="Proteomes" id="UP001201262">
    <property type="component" value="Unassembled WGS sequence"/>
</dbReference>
<dbReference type="EMBL" id="JAJTJA010000010">
    <property type="protein sequence ID" value="KAH8692852.1"/>
    <property type="molecule type" value="Genomic_DNA"/>
</dbReference>
<dbReference type="GeneID" id="70241161"/>
<keyword evidence="3" id="KW-1185">Reference proteome</keyword>
<gene>
    <name evidence="2" type="ORF">BGW36DRAFT_29187</name>
</gene>
<feature type="compositionally biased region" description="Acidic residues" evidence="1">
    <location>
        <begin position="179"/>
        <end position="189"/>
    </location>
</feature>
<dbReference type="RefSeq" id="XP_046068725.1">
    <property type="nucleotide sequence ID" value="XM_046210874.1"/>
</dbReference>
<evidence type="ECO:0008006" key="4">
    <source>
        <dbReference type="Google" id="ProtNLM"/>
    </source>
</evidence>
<proteinExistence type="predicted"/>
<sequence>MFLSLCVFHFVTSSPMWNSRGKKKDIWKGKERKTDVCYLIRFLRELIDTYMLTPATVPTLLVAIRTTLFSSTNIRPNAALSGTNIPFQTTTPPPQQQQPPLGTSDVAMLTAALANPQATRRPPPAAEEVCAIKRQCAADILSLFPAPAIAQAFFCGTIPRATNHTNHHPTNHSISNNNDDNDDNDDDNDNTALLQAIEMDLLDPFSDAYCNKHLIFSVIETVLVKLLPELAEKGVMDLMEERGVAVS</sequence>
<reference evidence="2" key="1">
    <citation type="submission" date="2021-12" db="EMBL/GenBank/DDBJ databases">
        <title>Convergent genome expansion in fungi linked to evolution of root-endophyte symbiosis.</title>
        <authorList>
            <consortium name="DOE Joint Genome Institute"/>
            <person name="Ke Y.-H."/>
            <person name="Bonito G."/>
            <person name="Liao H.-L."/>
            <person name="Looney B."/>
            <person name="Rojas-Flechas A."/>
            <person name="Nash J."/>
            <person name="Hameed K."/>
            <person name="Schadt C."/>
            <person name="Martin F."/>
            <person name="Crous P.W."/>
            <person name="Miettinen O."/>
            <person name="Magnuson J.K."/>
            <person name="Labbe J."/>
            <person name="Jacobson D."/>
            <person name="Doktycz M.J."/>
            <person name="Veneault-Fourrey C."/>
            <person name="Kuo A."/>
            <person name="Mondo S."/>
            <person name="Calhoun S."/>
            <person name="Riley R."/>
            <person name="Ohm R."/>
            <person name="LaButti K."/>
            <person name="Andreopoulos B."/>
            <person name="Pangilinan J."/>
            <person name="Nolan M."/>
            <person name="Tritt A."/>
            <person name="Clum A."/>
            <person name="Lipzen A."/>
            <person name="Daum C."/>
            <person name="Barry K."/>
            <person name="Grigoriev I.V."/>
            <person name="Vilgalys R."/>
        </authorList>
    </citation>
    <scope>NUCLEOTIDE SEQUENCE</scope>
    <source>
        <strain evidence="2">PMI_201</strain>
    </source>
</reference>
<feature type="region of interest" description="Disordered" evidence="1">
    <location>
        <begin position="166"/>
        <end position="189"/>
    </location>
</feature>
<evidence type="ECO:0000313" key="2">
    <source>
        <dbReference type="EMBL" id="KAH8692852.1"/>
    </source>
</evidence>
<dbReference type="AlphaFoldDB" id="A0AAD4PWV7"/>
<comment type="caution">
    <text evidence="2">The sequence shown here is derived from an EMBL/GenBank/DDBJ whole genome shotgun (WGS) entry which is preliminary data.</text>
</comment>
<evidence type="ECO:0000256" key="1">
    <source>
        <dbReference type="SAM" id="MobiDB-lite"/>
    </source>
</evidence>
<feature type="region of interest" description="Disordered" evidence="1">
    <location>
        <begin position="80"/>
        <end position="101"/>
    </location>
</feature>
<name>A0AAD4PWV7_9EURO</name>